<keyword evidence="2" id="KW-1185">Reference proteome</keyword>
<gene>
    <name evidence="1" type="ORF">FC14_GL000155</name>
</gene>
<dbReference type="RefSeq" id="WP_056976895.1">
    <property type="nucleotide sequence ID" value="NZ_AYYP01000047.1"/>
</dbReference>
<protein>
    <submittedName>
        <fullName evidence="1">Uncharacterized protein</fullName>
    </submittedName>
</protein>
<dbReference type="EMBL" id="AYYP01000047">
    <property type="protein sequence ID" value="KRM63939.1"/>
    <property type="molecule type" value="Genomic_DNA"/>
</dbReference>
<comment type="caution">
    <text evidence="1">The sequence shown here is derived from an EMBL/GenBank/DDBJ whole genome shotgun (WGS) entry which is preliminary data.</text>
</comment>
<evidence type="ECO:0000313" key="1">
    <source>
        <dbReference type="EMBL" id="KRM63939.1"/>
    </source>
</evidence>
<name>A0A0R2AKM0_9LACO</name>
<dbReference type="InterPro" id="IPR036866">
    <property type="entry name" value="RibonucZ/Hydroxyglut_hydro"/>
</dbReference>
<dbReference type="Gene3D" id="3.60.15.10">
    <property type="entry name" value="Ribonuclease Z/Hydroxyacylglutathione hydrolase-like"/>
    <property type="match status" value="1"/>
</dbReference>
<dbReference type="OrthoDB" id="2327207at2"/>
<sequence>MELLTVNQQLTLKSQQVSLTLDPKSVCAGPILISHLYDELFDLLATLGNQTVYLHLDLLLYLQKYYRFKGWRLPDLNFVALPLGYQFQLADLTIEAFNNDDNAFGSLVCIISDSQSKLGYAPKFVPHGQHKKRIKLWKKAFSLADLDYFCLSQDLVAATNDFRALTEVGRQKSLTKYLQHLEADQSGQILLSYEKPERILTMQKTALAAGFNLKLAPASQAFLQALFPFEEPVSQTEAPRDLVVVSTPSATTFDARASLAIQPVMAPKEAKEFLNVIKAKEVIYL</sequence>
<dbReference type="Proteomes" id="UP000051008">
    <property type="component" value="Unassembled WGS sequence"/>
</dbReference>
<dbReference type="InterPro" id="IPR042173">
    <property type="entry name" value="RNase_J_2"/>
</dbReference>
<evidence type="ECO:0000313" key="2">
    <source>
        <dbReference type="Proteomes" id="UP000051008"/>
    </source>
</evidence>
<reference evidence="1 2" key="1">
    <citation type="journal article" date="2015" name="Genome Announc.">
        <title>Expanding the biotechnology potential of lactobacilli through comparative genomics of 213 strains and associated genera.</title>
        <authorList>
            <person name="Sun Z."/>
            <person name="Harris H.M."/>
            <person name="McCann A."/>
            <person name="Guo C."/>
            <person name="Argimon S."/>
            <person name="Zhang W."/>
            <person name="Yang X."/>
            <person name="Jeffery I.B."/>
            <person name="Cooney J.C."/>
            <person name="Kagawa T.F."/>
            <person name="Liu W."/>
            <person name="Song Y."/>
            <person name="Salvetti E."/>
            <person name="Wrobel A."/>
            <person name="Rasinkangas P."/>
            <person name="Parkhill J."/>
            <person name="Rea M.C."/>
            <person name="O'Sullivan O."/>
            <person name="Ritari J."/>
            <person name="Douillard F.P."/>
            <person name="Paul Ross R."/>
            <person name="Yang R."/>
            <person name="Briner A.E."/>
            <person name="Felis G.E."/>
            <person name="de Vos W.M."/>
            <person name="Barrangou R."/>
            <person name="Klaenhammer T.R."/>
            <person name="Caufield P.W."/>
            <person name="Cui Y."/>
            <person name="Zhang H."/>
            <person name="O'Toole P.W."/>
        </authorList>
    </citation>
    <scope>NUCLEOTIDE SEQUENCE [LARGE SCALE GENOMIC DNA]</scope>
    <source>
        <strain evidence="1 2">DSM 20509</strain>
    </source>
</reference>
<dbReference type="PATRIC" id="fig|1423718.3.peg.158"/>
<accession>A0A0R2AKM0</accession>
<dbReference type="Gene3D" id="3.40.50.10710">
    <property type="entry name" value="Metallo-hydrolase/oxidoreductase"/>
    <property type="match status" value="1"/>
</dbReference>
<dbReference type="AlphaFoldDB" id="A0A0R2AKM0"/>
<organism evidence="1 2">
    <name type="scientific">Ligilactobacillus agilis DSM 20509</name>
    <dbReference type="NCBI Taxonomy" id="1423718"/>
    <lineage>
        <taxon>Bacteria</taxon>
        <taxon>Bacillati</taxon>
        <taxon>Bacillota</taxon>
        <taxon>Bacilli</taxon>
        <taxon>Lactobacillales</taxon>
        <taxon>Lactobacillaceae</taxon>
        <taxon>Ligilactobacillus</taxon>
    </lineage>
</organism>
<proteinExistence type="predicted"/>